<dbReference type="Pfam" id="PF08190">
    <property type="entry name" value="PIH1"/>
    <property type="match status" value="1"/>
</dbReference>
<feature type="compositionally biased region" description="Basic residues" evidence="4">
    <location>
        <begin position="714"/>
        <end position="731"/>
    </location>
</feature>
<feature type="domain" description="PIH1D1/2/3 CS-like" evidence="6">
    <location>
        <begin position="250"/>
        <end position="350"/>
    </location>
</feature>
<dbReference type="GeneID" id="108736211"/>
<feature type="domain" description="PIH1 N-terminal" evidence="5">
    <location>
        <begin position="41"/>
        <end position="201"/>
    </location>
</feature>
<comment type="function">
    <text evidence="3">Required for cytoplasmic pre-assembly of axonemal dyneins, thereby playing a central role in motility in cilia and flagella. Involved in pre-assembly of dynein arm complexes in the cytoplasm before intraflagellar transport loads them for the ciliary compartment.</text>
</comment>
<dbReference type="InterPro" id="IPR012981">
    <property type="entry name" value="PIH1_N"/>
</dbReference>
<dbReference type="Proteomes" id="UP000192223">
    <property type="component" value="Unplaced"/>
</dbReference>
<dbReference type="GO" id="GO:0060285">
    <property type="term" value="P:cilium-dependent cell motility"/>
    <property type="evidence" value="ECO:0007669"/>
    <property type="project" value="UniProtKB-UniRule"/>
</dbReference>
<evidence type="ECO:0000256" key="3">
    <source>
        <dbReference type="HAMAP-Rule" id="MF_03069"/>
    </source>
</evidence>
<evidence type="ECO:0000256" key="4">
    <source>
        <dbReference type="SAM" id="MobiDB-lite"/>
    </source>
</evidence>
<dbReference type="FunCoup" id="A0A1W4WJF7">
    <property type="interactions" value="359"/>
</dbReference>
<feature type="region of interest" description="Disordered" evidence="4">
    <location>
        <begin position="549"/>
        <end position="613"/>
    </location>
</feature>
<gene>
    <name evidence="8" type="primary">LOC108736211</name>
</gene>
<dbReference type="KEGG" id="apln:108736211"/>
<protein>
    <recommendedName>
        <fullName evidence="3">Protein kintoun</fullName>
    </recommendedName>
    <alternativeName>
        <fullName evidence="3">Dynein assembly factor 2, axonemal homolog</fullName>
    </alternativeName>
</protein>
<feature type="region of interest" description="Disordered" evidence="4">
    <location>
        <begin position="709"/>
        <end position="794"/>
    </location>
</feature>
<dbReference type="AlphaFoldDB" id="A0A1W4WJF7"/>
<dbReference type="InterPro" id="IPR041442">
    <property type="entry name" value="PIH1D1/2/3_CS-like"/>
</dbReference>
<dbReference type="InParanoid" id="A0A1W4WJF7"/>
<comment type="subcellular location">
    <subcellularLocation>
        <location evidence="3">Cytoplasm</location>
    </subcellularLocation>
    <subcellularLocation>
        <location evidence="2">Dynein axonemal particle</location>
    </subcellularLocation>
</comment>
<keyword evidence="1 3" id="KW-0963">Cytoplasm</keyword>
<dbReference type="PANTHER" id="PTHR22997:SF3">
    <property type="entry name" value="PROTEIN KINTOUN"/>
    <property type="match status" value="1"/>
</dbReference>
<sequence length="794" mass="90095">MANITESLKSLQLTKEEVEKFGDALKNKEFRKMLIDYVEEVQSPENQRIYEQEIIELEKQRGVDVTFLKPNAGYVLKTSADGEKKVFVNICSNDLIKKPTSNPSVEDGSRGYQWQVPHSLTPPRDDVDKQGKLCKVYDFVCHPSTLELAQKTKTFKDMLNNMACETIESNFNVKLDRKNLKFPKMQYKGRPYSAVMRKPSNSSSVNPEDREFMDKLFSDGGCPYKPPSAETKPKTINIPNNNLQNQSKYTIPKYNIKHRSHIELEQFIEHKTAKMNSAIPKELVVEIILPLLKSASDVVLDVNEKSLQLISEKPAKYKLDLNLPYEVVESLGNAKFEKDKKKLIVTLPVKRNSGVTFTEICREDSGIESDHASFVSSSPAEENERLVTEMNDGTQISDSEQTNNDLNKEEMSLENVFLDPSISYLLPDFTVHLFDDTFAFTLNVKNVTDSSLIKTFQNDLKAVHLKFTSVSSGFFPLHYAFYFRPIDAVIDFETIVTEVWDNNVEVQIPVKHCDKFIESFLVGTDSNNLTEHYLDNNVCSTSKFAGQEKKDSDDYDAPTNPKPSLLVSTDQSEDESSGELRKERKKSKSKGKQSNWKNQRKQRMTDGDVSDNMPSKAIDIAGFCESSGDELSYSYSPYNKGILKNLVRRSFSRSMSESSIDEVMLTSSVENCHSIDSAIPEEHQQVSTSLKKTVRFNDVVSKQVFRSNSSILGQRRKNQRKAKAKKRAHEKKHSESELSENEEKKDQIGSNENESSSEGTGLSENESNSSDKRDKNGEDSNAFSNDIFLMDIDF</sequence>
<dbReference type="PANTHER" id="PTHR22997">
    <property type="entry name" value="PIH1 DOMAIN-CONTAINING PROTEIN 1"/>
    <property type="match status" value="1"/>
</dbReference>
<keyword evidence="7" id="KW-1185">Reference proteome</keyword>
<dbReference type="RefSeq" id="XP_018324059.1">
    <property type="nucleotide sequence ID" value="XM_018468557.2"/>
</dbReference>
<feature type="compositionally biased region" description="Basic and acidic residues" evidence="4">
    <location>
        <begin position="769"/>
        <end position="778"/>
    </location>
</feature>
<feature type="compositionally biased region" description="Low complexity" evidence="4">
    <location>
        <begin position="749"/>
        <end position="768"/>
    </location>
</feature>
<proteinExistence type="inferred from homology"/>
<comment type="similarity">
    <text evidence="3">Belongs to the PIH1 family. Kintoun subfamily.</text>
</comment>
<reference evidence="8" key="1">
    <citation type="submission" date="2025-08" db="UniProtKB">
        <authorList>
            <consortium name="RefSeq"/>
        </authorList>
    </citation>
    <scope>IDENTIFICATION</scope>
    <source>
        <tissue evidence="8">Entire body</tissue>
    </source>
</reference>
<dbReference type="OrthoDB" id="546764at2759"/>
<dbReference type="GO" id="GO:0070286">
    <property type="term" value="P:axonemal dynein complex assembly"/>
    <property type="evidence" value="ECO:0007669"/>
    <property type="project" value="UniProtKB-UniRule"/>
</dbReference>
<name>A0A1W4WJF7_AGRPL</name>
<evidence type="ECO:0000313" key="7">
    <source>
        <dbReference type="Proteomes" id="UP000192223"/>
    </source>
</evidence>
<evidence type="ECO:0000259" key="5">
    <source>
        <dbReference type="Pfam" id="PF08190"/>
    </source>
</evidence>
<accession>A0A1W4WJF7</accession>
<evidence type="ECO:0000256" key="2">
    <source>
        <dbReference type="ARBA" id="ARBA00024190"/>
    </source>
</evidence>
<organism evidence="7 8">
    <name type="scientific">Agrilus planipennis</name>
    <name type="common">Emerald ash borer</name>
    <name type="synonym">Agrilus marcopoli</name>
    <dbReference type="NCBI Taxonomy" id="224129"/>
    <lineage>
        <taxon>Eukaryota</taxon>
        <taxon>Metazoa</taxon>
        <taxon>Ecdysozoa</taxon>
        <taxon>Arthropoda</taxon>
        <taxon>Hexapoda</taxon>
        <taxon>Insecta</taxon>
        <taxon>Pterygota</taxon>
        <taxon>Neoptera</taxon>
        <taxon>Endopterygota</taxon>
        <taxon>Coleoptera</taxon>
        <taxon>Polyphaga</taxon>
        <taxon>Elateriformia</taxon>
        <taxon>Buprestoidea</taxon>
        <taxon>Buprestidae</taxon>
        <taxon>Agrilinae</taxon>
        <taxon>Agrilus</taxon>
    </lineage>
</organism>
<dbReference type="STRING" id="224129.A0A1W4WJF7"/>
<dbReference type="HAMAP" id="MF_03069">
    <property type="entry name" value="Kintoun"/>
    <property type="match status" value="1"/>
</dbReference>
<feature type="compositionally biased region" description="Basic and acidic residues" evidence="4">
    <location>
        <begin position="732"/>
        <end position="747"/>
    </location>
</feature>
<dbReference type="InterPro" id="IPR050734">
    <property type="entry name" value="PIH1/Kintoun_subfamily"/>
</dbReference>
<dbReference type="Pfam" id="PF18201">
    <property type="entry name" value="PIH1_CS"/>
    <property type="match status" value="1"/>
</dbReference>
<evidence type="ECO:0000313" key="8">
    <source>
        <dbReference type="RefSeq" id="XP_018324059.1"/>
    </source>
</evidence>
<evidence type="ECO:0000259" key="6">
    <source>
        <dbReference type="Pfam" id="PF18201"/>
    </source>
</evidence>
<dbReference type="InterPro" id="IPR034727">
    <property type="entry name" value="Kintoun"/>
</dbReference>
<evidence type="ECO:0000256" key="1">
    <source>
        <dbReference type="ARBA" id="ARBA00022490"/>
    </source>
</evidence>
<dbReference type="GO" id="GO:0120293">
    <property type="term" value="C:dynein axonemal particle"/>
    <property type="evidence" value="ECO:0007669"/>
    <property type="project" value="UniProtKB-SubCell"/>
</dbReference>